<dbReference type="InterPro" id="IPR025889">
    <property type="entry name" value="GSP17M-like_dom"/>
</dbReference>
<gene>
    <name evidence="3" type="ORF">SAMN04515671_4172</name>
</gene>
<keyword evidence="1" id="KW-1133">Transmembrane helix</keyword>
<sequence>MILMTSPLGTSQMRFRSGAVGPALPTPPTGFAVAAYPTYAQAQEAIEHLAKNDFSIEDVTIVGTDLQMVERVTGRLTAGKLAGAGAASGAWFGLFVGLLMSFYGGTNAGFALIAVSVAIGAVFGAVMGYLGYSVAKGRRDFTSSSQVVARRYDVLCQPRTAEQARNLLARMELGGRV</sequence>
<evidence type="ECO:0000313" key="3">
    <source>
        <dbReference type="EMBL" id="SDP42527.1"/>
    </source>
</evidence>
<dbReference type="STRING" id="1090615.SAMN04515671_4172"/>
<keyword evidence="1" id="KW-0812">Transmembrane</keyword>
<dbReference type="AlphaFoldDB" id="A0A1H0SLD6"/>
<organism evidence="3 4">
    <name type="scientific">Nakamurella panacisegetis</name>
    <dbReference type="NCBI Taxonomy" id="1090615"/>
    <lineage>
        <taxon>Bacteria</taxon>
        <taxon>Bacillati</taxon>
        <taxon>Actinomycetota</taxon>
        <taxon>Actinomycetes</taxon>
        <taxon>Nakamurellales</taxon>
        <taxon>Nakamurellaceae</taxon>
        <taxon>Nakamurella</taxon>
    </lineage>
</organism>
<keyword evidence="4" id="KW-1185">Reference proteome</keyword>
<keyword evidence="1" id="KW-0472">Membrane</keyword>
<proteinExistence type="predicted"/>
<reference evidence="3 4" key="1">
    <citation type="submission" date="2016-10" db="EMBL/GenBank/DDBJ databases">
        <authorList>
            <person name="de Groot N.N."/>
        </authorList>
    </citation>
    <scope>NUCLEOTIDE SEQUENCE [LARGE SCALE GENOMIC DNA]</scope>
    <source>
        <strain evidence="4">P4-7,KCTC 19426,CECT 7604</strain>
    </source>
</reference>
<protein>
    <recommendedName>
        <fullName evidence="2">General stress protein 17M-like domain-containing protein</fullName>
    </recommendedName>
</protein>
<feature type="transmembrane region" description="Helical" evidence="1">
    <location>
        <begin position="109"/>
        <end position="132"/>
    </location>
</feature>
<evidence type="ECO:0000259" key="2">
    <source>
        <dbReference type="Pfam" id="PF11181"/>
    </source>
</evidence>
<evidence type="ECO:0000313" key="4">
    <source>
        <dbReference type="Proteomes" id="UP000198741"/>
    </source>
</evidence>
<evidence type="ECO:0000256" key="1">
    <source>
        <dbReference type="SAM" id="Phobius"/>
    </source>
</evidence>
<accession>A0A1H0SLD6</accession>
<dbReference type="Pfam" id="PF11181">
    <property type="entry name" value="YflT"/>
    <property type="match status" value="1"/>
</dbReference>
<feature type="domain" description="General stress protein 17M-like" evidence="2">
    <location>
        <begin position="33"/>
        <end position="120"/>
    </location>
</feature>
<name>A0A1H0SLD6_9ACTN</name>
<feature type="transmembrane region" description="Helical" evidence="1">
    <location>
        <begin position="81"/>
        <end position="103"/>
    </location>
</feature>
<dbReference type="Proteomes" id="UP000198741">
    <property type="component" value="Chromosome I"/>
</dbReference>
<dbReference type="EMBL" id="LT629710">
    <property type="protein sequence ID" value="SDP42527.1"/>
    <property type="molecule type" value="Genomic_DNA"/>
</dbReference>